<reference evidence="14" key="2">
    <citation type="journal article" date="2021" name="Genome Biol. Evol.">
        <title>Developing a high-quality reference genome for a parasitic bivalve with doubly uniparental inheritance (Bivalvia: Unionida).</title>
        <authorList>
            <person name="Smith C.H."/>
        </authorList>
    </citation>
    <scope>NUCLEOTIDE SEQUENCE</scope>
    <source>
        <strain evidence="14">CHS0354</strain>
        <tissue evidence="14">Mantle</tissue>
    </source>
</reference>
<feature type="repeat" description="ANK" evidence="8">
    <location>
        <begin position="378"/>
        <end position="410"/>
    </location>
</feature>
<dbReference type="PROSITE" id="PS00108">
    <property type="entry name" value="PROTEIN_KINASE_ST"/>
    <property type="match status" value="1"/>
</dbReference>
<dbReference type="GO" id="GO:0005525">
    <property type="term" value="F:GTP binding"/>
    <property type="evidence" value="ECO:0007669"/>
    <property type="project" value="UniProtKB-KW"/>
</dbReference>
<feature type="binding site" evidence="9">
    <location>
        <position position="45"/>
    </location>
    <ligand>
        <name>ATP</name>
        <dbReference type="ChEBI" id="CHEBI:30616"/>
    </ligand>
</feature>
<sequence length="1389" mass="155945">MEIKQEPIENYYEIGDDIGSGQFAIVKKCQHKKTGVEYAAKFIRKRRAGGRRGATMEDIHKEINILREINHDNMISLYEVFETKREVILILELVSGGELFEYISQKDKLSEEEASAFVKQILDGVHHLHSKNIAHLDLKPENILLRKPGCTQVKLIDFGLSQKIGPKDDSRSMMGTAEFVAPEIVNFEPLSLATDMWSIGVITYILLSGASPFLGENQQDTFRAITSCDYRFDDEYFNGTSELAKDFISKLLVKNKRKRATVEDCLKHPWIKPVEEKQKLLRRNSSVNVKHLKAFLARQRWKQSFRVVTLCNRLSKSVQLRRGSDDTLDSQNGNSDEEKAENFVMAALFCASEEGNIEGLRKLTDMAEKIDLQLANRHGETAIHMAASGGHTEVIRFLQSKGVDISVKDKHGDSAVYWAARQGHVEVIKYLHEEGISMDTQNKSGEAAIHVAARYGHASVIDFLCSCGSDINLRDNLDETALHNAAWHGFIRIVHTLCASGAKLHLQNKDGESALHCAASRGHLECVKILVEAGIPFDLLDKRGSTALYMACNRQHSSIALLLLHSGCEMDIIGEEAGESALHCAAREGLTAVVQTMCACSCQVNTKTRDGLTALHIASKSGHIEIVRCLLLAGANPDLSNKDGVTPEIMALAEGFTDIAELLSKVKGDRGDMYIKQLSSSNLSFPRIKLKLLGSSGVGKSTLVETLKCGLFSSFFRRTRLGSSGTSSSSLKAKSNLIRQYSLPTPLCYTISNPVFTKGISIQQVNIAGVGDVSIWDFSGYEPYYMVYDQFLGDTNCIHMVFFNLQDSFEEQLSQIFFWLSFLRARIVPQLPLGYCGKLPLAPRVVLIATHADKTACKKNARGEYVSPTASRVLARVQQTFQYDLDIVERVFVLDTQVAMSPDIKALKHQLYLMNLQIKNLPKHSGLLESMICQLPSWRKSSSSFPVLSWQQFMDHLRSKVNPLAGEEHLKILVQQLQLCGEIVYLESETSQDLIIMSPKWLCEDIIGNLISHEKIIQSRITGCFTVDDFQLIYPETDALDLLQVLETLDLCTQCDNDGEIEYEFPCLNFVETLNGLWHKDSKRYADGVYGGVRIQTQSAASGILKHLFHRIQVHLRRNVIQENDDPDNDLYQWHYGSKFCCGDMEGMLCLDKSMQGFEIKVRGLPDTRTSLFEFLEDLISIVEHVVCHVCPGLCTERHFLSAMQLKDHSKIIHTYSPKDLFTMQLEKSTRLKLPDGHSEDFLDVVCMGSEEIKRMVCLGIDLPISHLTIHTRRMLCRILDPQDPMGRDWCLLVVALGMENLLPNLDSSSNKLESKTDKTLDEWFRSDPESTIENLINKLQELNRDDAVDVILRMAPVFKILPYEDHSTDGSVPQLATASTNTLSNLSR</sequence>
<name>A0AAE0S1T9_9BIVA</name>
<dbReference type="FunFam" id="3.30.200.20:FF:000042">
    <property type="entry name" value="Aurora kinase A"/>
    <property type="match status" value="1"/>
</dbReference>
<dbReference type="SUPFAM" id="SSF47986">
    <property type="entry name" value="DEATH domain"/>
    <property type="match status" value="1"/>
</dbReference>
<dbReference type="GO" id="GO:0035556">
    <property type="term" value="P:intracellular signal transduction"/>
    <property type="evidence" value="ECO:0007669"/>
    <property type="project" value="TreeGrafter"/>
</dbReference>
<proteinExistence type="predicted"/>
<dbReference type="EMBL" id="JAEAOA010001560">
    <property type="protein sequence ID" value="KAK3583534.1"/>
    <property type="molecule type" value="Genomic_DNA"/>
</dbReference>
<feature type="domain" description="Death" evidence="12">
    <location>
        <begin position="1284"/>
        <end position="1356"/>
    </location>
</feature>
<feature type="repeat" description="ANK" evidence="8">
    <location>
        <begin position="610"/>
        <end position="642"/>
    </location>
</feature>
<feature type="domain" description="Roc" evidence="13">
    <location>
        <begin position="681"/>
        <end position="918"/>
    </location>
</feature>
<keyword evidence="15" id="KW-1185">Reference proteome</keyword>
<dbReference type="PRINTS" id="PR01415">
    <property type="entry name" value="ANKYRIN"/>
</dbReference>
<dbReference type="SMART" id="SM00248">
    <property type="entry name" value="ANK"/>
    <property type="match status" value="10"/>
</dbReference>
<feature type="region of interest" description="Disordered" evidence="10">
    <location>
        <begin position="1368"/>
        <end position="1389"/>
    </location>
</feature>
<evidence type="ECO:0000259" key="13">
    <source>
        <dbReference type="PROSITE" id="PS51424"/>
    </source>
</evidence>
<evidence type="ECO:0000259" key="11">
    <source>
        <dbReference type="PROSITE" id="PS50011"/>
    </source>
</evidence>
<dbReference type="FunFam" id="1.10.510.10:FF:000571">
    <property type="entry name" value="Maternal embryonic leucine zipper kinase"/>
    <property type="match status" value="1"/>
</dbReference>
<feature type="repeat" description="ANK" evidence="8">
    <location>
        <begin position="543"/>
        <end position="575"/>
    </location>
</feature>
<dbReference type="InterPro" id="IPR017441">
    <property type="entry name" value="Protein_kinase_ATP_BS"/>
</dbReference>
<feature type="compositionally biased region" description="Polar residues" evidence="10">
    <location>
        <begin position="1370"/>
        <end position="1389"/>
    </location>
</feature>
<dbReference type="CDD" id="cd08782">
    <property type="entry name" value="Death_DAPK1"/>
    <property type="match status" value="1"/>
</dbReference>
<dbReference type="Pfam" id="PF00531">
    <property type="entry name" value="Death"/>
    <property type="match status" value="1"/>
</dbReference>
<evidence type="ECO:0000256" key="7">
    <source>
        <dbReference type="ARBA" id="ARBA00022840"/>
    </source>
</evidence>
<evidence type="ECO:0000256" key="9">
    <source>
        <dbReference type="PROSITE-ProRule" id="PRU10141"/>
    </source>
</evidence>
<evidence type="ECO:0000313" key="15">
    <source>
        <dbReference type="Proteomes" id="UP001195483"/>
    </source>
</evidence>
<reference evidence="14" key="1">
    <citation type="journal article" date="2021" name="Genome Biol. Evol.">
        <title>A High-Quality Reference Genome for a Parasitic Bivalve with Doubly Uniparental Inheritance (Bivalvia: Unionida).</title>
        <authorList>
            <person name="Smith C.H."/>
        </authorList>
    </citation>
    <scope>NUCLEOTIDE SEQUENCE</scope>
    <source>
        <strain evidence="14">CHS0354</strain>
    </source>
</reference>
<evidence type="ECO:0000256" key="5">
    <source>
        <dbReference type="ARBA" id="ARBA00022741"/>
    </source>
</evidence>
<dbReference type="Pfam" id="PF00023">
    <property type="entry name" value="Ank"/>
    <property type="match status" value="1"/>
</dbReference>
<dbReference type="PANTHER" id="PTHR24342:SF14">
    <property type="entry name" value="DEATH-ASSOCIATED PROTEIN KINASE DAPK-1"/>
    <property type="match status" value="1"/>
</dbReference>
<evidence type="ECO:0000259" key="12">
    <source>
        <dbReference type="PROSITE" id="PS50017"/>
    </source>
</evidence>
<keyword evidence="4" id="KW-0677">Repeat</keyword>
<dbReference type="PROSITE" id="PS50011">
    <property type="entry name" value="PROTEIN_KINASE_DOM"/>
    <property type="match status" value="1"/>
</dbReference>
<evidence type="ECO:0008006" key="16">
    <source>
        <dbReference type="Google" id="ProtNLM"/>
    </source>
</evidence>
<keyword evidence="2" id="KW-0723">Serine/threonine-protein kinase</keyword>
<dbReference type="InterPro" id="IPR036770">
    <property type="entry name" value="Ankyrin_rpt-contain_sf"/>
</dbReference>
<dbReference type="GO" id="GO:0005524">
    <property type="term" value="F:ATP binding"/>
    <property type="evidence" value="ECO:0007669"/>
    <property type="project" value="UniProtKB-UniRule"/>
</dbReference>
<dbReference type="InterPro" id="IPR000719">
    <property type="entry name" value="Prot_kinase_dom"/>
</dbReference>
<keyword evidence="8" id="KW-0040">ANK repeat</keyword>
<dbReference type="Gene3D" id="3.30.200.20">
    <property type="entry name" value="Phosphorylase Kinase, domain 1"/>
    <property type="match status" value="1"/>
</dbReference>
<keyword evidence="7 9" id="KW-0067">ATP-binding</keyword>
<evidence type="ECO:0000313" key="14">
    <source>
        <dbReference type="EMBL" id="KAK3583534.1"/>
    </source>
</evidence>
<comment type="cofactor">
    <cofactor evidence="1">
        <name>Mg(2+)</name>
        <dbReference type="ChEBI" id="CHEBI:18420"/>
    </cofactor>
</comment>
<dbReference type="SUPFAM" id="SSF48403">
    <property type="entry name" value="Ankyrin repeat"/>
    <property type="match status" value="1"/>
</dbReference>
<dbReference type="Gene3D" id="1.10.510.10">
    <property type="entry name" value="Transferase(Phosphotransferase) domain 1"/>
    <property type="match status" value="1"/>
</dbReference>
<dbReference type="InterPro" id="IPR020859">
    <property type="entry name" value="ROC"/>
</dbReference>
<dbReference type="Gene3D" id="1.25.40.20">
    <property type="entry name" value="Ankyrin repeat-containing domain"/>
    <property type="match status" value="3"/>
</dbReference>
<dbReference type="InterPro" id="IPR002110">
    <property type="entry name" value="Ankyrin_rpt"/>
</dbReference>
<dbReference type="Proteomes" id="UP001195483">
    <property type="component" value="Unassembled WGS sequence"/>
</dbReference>
<accession>A0AAE0S1T9</accession>
<feature type="repeat" description="ANK" evidence="8">
    <location>
        <begin position="510"/>
        <end position="542"/>
    </location>
</feature>
<dbReference type="PROSITE" id="PS51424">
    <property type="entry name" value="ROC"/>
    <property type="match status" value="1"/>
</dbReference>
<feature type="repeat" description="ANK" evidence="8">
    <location>
        <begin position="477"/>
        <end position="509"/>
    </location>
</feature>
<evidence type="ECO:0000256" key="8">
    <source>
        <dbReference type="PROSITE-ProRule" id="PRU00023"/>
    </source>
</evidence>
<dbReference type="GO" id="GO:0045087">
    <property type="term" value="P:innate immune response"/>
    <property type="evidence" value="ECO:0007669"/>
    <property type="project" value="UniProtKB-ARBA"/>
</dbReference>
<dbReference type="Gene3D" id="3.40.50.300">
    <property type="entry name" value="P-loop containing nucleotide triphosphate hydrolases"/>
    <property type="match status" value="1"/>
</dbReference>
<dbReference type="PROSITE" id="PS00107">
    <property type="entry name" value="PROTEIN_KINASE_ATP"/>
    <property type="match status" value="1"/>
</dbReference>
<dbReference type="GO" id="GO:0043065">
    <property type="term" value="P:positive regulation of apoptotic process"/>
    <property type="evidence" value="ECO:0007669"/>
    <property type="project" value="TreeGrafter"/>
</dbReference>
<dbReference type="InterPro" id="IPR008271">
    <property type="entry name" value="Ser/Thr_kinase_AS"/>
</dbReference>
<feature type="repeat" description="ANK" evidence="8">
    <location>
        <begin position="411"/>
        <end position="443"/>
    </location>
</feature>
<dbReference type="InterPro" id="IPR011009">
    <property type="entry name" value="Kinase-like_dom_sf"/>
</dbReference>
<dbReference type="GO" id="GO:0005737">
    <property type="term" value="C:cytoplasm"/>
    <property type="evidence" value="ECO:0007669"/>
    <property type="project" value="UniProtKB-ARBA"/>
</dbReference>
<dbReference type="PANTHER" id="PTHR24342">
    <property type="entry name" value="SERINE/THREONINE-PROTEIN KINASE 17"/>
    <property type="match status" value="1"/>
</dbReference>
<keyword evidence="5 9" id="KW-0547">Nucleotide-binding</keyword>
<reference evidence="14" key="3">
    <citation type="submission" date="2023-05" db="EMBL/GenBank/DDBJ databases">
        <authorList>
            <person name="Smith C.H."/>
        </authorList>
    </citation>
    <scope>NUCLEOTIDE SEQUENCE</scope>
    <source>
        <strain evidence="14">CHS0354</strain>
        <tissue evidence="14">Mantle</tissue>
    </source>
</reference>
<feature type="domain" description="Protein kinase" evidence="11">
    <location>
        <begin position="12"/>
        <end position="271"/>
    </location>
</feature>
<keyword evidence="3" id="KW-0808">Transferase</keyword>
<dbReference type="Pfam" id="PF00069">
    <property type="entry name" value="Pkinase"/>
    <property type="match status" value="1"/>
</dbReference>
<dbReference type="InterPro" id="IPR011029">
    <property type="entry name" value="DEATH-like_dom_sf"/>
</dbReference>
<dbReference type="SMART" id="SM00220">
    <property type="entry name" value="S_TKc"/>
    <property type="match status" value="1"/>
</dbReference>
<evidence type="ECO:0000256" key="3">
    <source>
        <dbReference type="ARBA" id="ARBA00022679"/>
    </source>
</evidence>
<dbReference type="Gene3D" id="1.10.533.10">
    <property type="entry name" value="Death Domain, Fas"/>
    <property type="match status" value="1"/>
</dbReference>
<comment type="caution">
    <text evidence="14">The sequence shown here is derived from an EMBL/GenBank/DDBJ whole genome shotgun (WGS) entry which is preliminary data.</text>
</comment>
<evidence type="ECO:0000256" key="2">
    <source>
        <dbReference type="ARBA" id="ARBA00022527"/>
    </source>
</evidence>
<evidence type="ECO:0000256" key="4">
    <source>
        <dbReference type="ARBA" id="ARBA00022737"/>
    </source>
</evidence>
<dbReference type="InterPro" id="IPR027417">
    <property type="entry name" value="P-loop_NTPase"/>
</dbReference>
<protein>
    <recommendedName>
        <fullName evidence="16">Non-specific serine/threonine protein kinase</fullName>
    </recommendedName>
</protein>
<dbReference type="PROSITE" id="PS50297">
    <property type="entry name" value="ANK_REP_REGION"/>
    <property type="match status" value="5"/>
</dbReference>
<dbReference type="GO" id="GO:0004674">
    <property type="term" value="F:protein serine/threonine kinase activity"/>
    <property type="evidence" value="ECO:0007669"/>
    <property type="project" value="UniProtKB-KW"/>
</dbReference>
<dbReference type="PROSITE" id="PS50017">
    <property type="entry name" value="DEATH_DOMAIN"/>
    <property type="match status" value="1"/>
</dbReference>
<dbReference type="SUPFAM" id="SSF52540">
    <property type="entry name" value="P-loop containing nucleoside triphosphate hydrolases"/>
    <property type="match status" value="1"/>
</dbReference>
<dbReference type="SUPFAM" id="SSF56112">
    <property type="entry name" value="Protein kinase-like (PK-like)"/>
    <property type="match status" value="1"/>
</dbReference>
<evidence type="ECO:0000256" key="10">
    <source>
        <dbReference type="SAM" id="MobiDB-lite"/>
    </source>
</evidence>
<dbReference type="Pfam" id="PF12796">
    <property type="entry name" value="Ank_2"/>
    <property type="match status" value="3"/>
</dbReference>
<feature type="repeat" description="ANK" evidence="8">
    <location>
        <begin position="444"/>
        <end position="476"/>
    </location>
</feature>
<keyword evidence="6" id="KW-0418">Kinase</keyword>
<evidence type="ECO:0000256" key="1">
    <source>
        <dbReference type="ARBA" id="ARBA00001946"/>
    </source>
</evidence>
<dbReference type="GO" id="GO:0005634">
    <property type="term" value="C:nucleus"/>
    <property type="evidence" value="ECO:0007669"/>
    <property type="project" value="TreeGrafter"/>
</dbReference>
<evidence type="ECO:0000256" key="6">
    <source>
        <dbReference type="ARBA" id="ARBA00022777"/>
    </source>
</evidence>
<dbReference type="SMART" id="SM00005">
    <property type="entry name" value="DEATH"/>
    <property type="match status" value="1"/>
</dbReference>
<dbReference type="PROSITE" id="PS50088">
    <property type="entry name" value="ANK_REPEAT"/>
    <property type="match status" value="7"/>
</dbReference>
<organism evidence="14 15">
    <name type="scientific">Potamilus streckersoni</name>
    <dbReference type="NCBI Taxonomy" id="2493646"/>
    <lineage>
        <taxon>Eukaryota</taxon>
        <taxon>Metazoa</taxon>
        <taxon>Spiralia</taxon>
        <taxon>Lophotrochozoa</taxon>
        <taxon>Mollusca</taxon>
        <taxon>Bivalvia</taxon>
        <taxon>Autobranchia</taxon>
        <taxon>Heteroconchia</taxon>
        <taxon>Palaeoheterodonta</taxon>
        <taxon>Unionida</taxon>
        <taxon>Unionoidea</taxon>
        <taxon>Unionidae</taxon>
        <taxon>Ambleminae</taxon>
        <taxon>Lampsilini</taxon>
        <taxon>Potamilus</taxon>
    </lineage>
</organism>
<gene>
    <name evidence="14" type="ORF">CHS0354_026118</name>
</gene>
<dbReference type="InterPro" id="IPR000488">
    <property type="entry name" value="Death_dom"/>
</dbReference>